<dbReference type="RefSeq" id="WP_169248412.1">
    <property type="nucleotide sequence ID" value="NZ_SPMZ01000022.1"/>
</dbReference>
<evidence type="ECO:0000313" key="2">
    <source>
        <dbReference type="EMBL" id="NMQ19150.1"/>
    </source>
</evidence>
<dbReference type="EMBL" id="SPMZ01000022">
    <property type="protein sequence ID" value="NMQ19150.1"/>
    <property type="molecule type" value="Genomic_DNA"/>
</dbReference>
<keyword evidence="1" id="KW-0812">Transmembrane</keyword>
<proteinExistence type="predicted"/>
<reference evidence="2 3" key="1">
    <citation type="submission" date="2019-03" db="EMBL/GenBank/DDBJ databases">
        <title>Metabolic reconstructions from genomes of highly enriched 'Candidatus Accumulibacter' and 'Candidatus Competibacter' bioreactor populations.</title>
        <authorList>
            <person name="Annavajhala M.K."/>
            <person name="Welles L."/>
            <person name="Abbas B."/>
            <person name="Sorokin D."/>
            <person name="Park H."/>
            <person name="Van Loosdrecht M."/>
            <person name="Chandran K."/>
        </authorList>
    </citation>
    <scope>NUCLEOTIDE SEQUENCE [LARGE SCALE GENOMIC DNA]</scope>
    <source>
        <strain evidence="2 3">SBR_G</strain>
    </source>
</reference>
<keyword evidence="1" id="KW-1133">Transmembrane helix</keyword>
<keyword evidence="1" id="KW-0472">Membrane</keyword>
<organism evidence="2 3">
    <name type="scientific">Candidatus Competibacter phosphatis</name>
    <dbReference type="NCBI Taxonomy" id="221280"/>
    <lineage>
        <taxon>Bacteria</taxon>
        <taxon>Pseudomonadati</taxon>
        <taxon>Pseudomonadota</taxon>
        <taxon>Gammaproteobacteria</taxon>
        <taxon>Candidatus Competibacteraceae</taxon>
        <taxon>Candidatus Competibacter</taxon>
    </lineage>
</organism>
<feature type="transmembrane region" description="Helical" evidence="1">
    <location>
        <begin position="146"/>
        <end position="170"/>
    </location>
</feature>
<accession>A0ABX1TIE1</accession>
<name>A0ABX1TIE1_9GAMM</name>
<protein>
    <submittedName>
        <fullName evidence="2">Uncharacterized protein</fullName>
    </submittedName>
</protein>
<sequence length="204" mass="21751">MNAPTESVTRAADVPPGPALHESAFQQVVGRLPNGAERARFDAIRNALRLRDDDAVWTLFVALEYYLNLYERFPAMIRGAARELLIECKNESDRHIAQAKQQVQQRTEAAAVEVAQAAVAAHASLEKTIQQSARRIALAAGFAARWPWVLGGAVAMAAALILTGAVALGFGRQQGYAAGYTAGFAVAMQPQRPSTAPSSLGPGL</sequence>
<gene>
    <name evidence="2" type="ORF">E4P82_08015</name>
</gene>
<dbReference type="Proteomes" id="UP000760480">
    <property type="component" value="Unassembled WGS sequence"/>
</dbReference>
<evidence type="ECO:0000313" key="3">
    <source>
        <dbReference type="Proteomes" id="UP000760480"/>
    </source>
</evidence>
<keyword evidence="3" id="KW-1185">Reference proteome</keyword>
<evidence type="ECO:0000256" key="1">
    <source>
        <dbReference type="SAM" id="Phobius"/>
    </source>
</evidence>
<comment type="caution">
    <text evidence="2">The sequence shown here is derived from an EMBL/GenBank/DDBJ whole genome shotgun (WGS) entry which is preliminary data.</text>
</comment>